<evidence type="ECO:0000256" key="2">
    <source>
        <dbReference type="ARBA" id="ARBA00022679"/>
    </source>
</evidence>
<dbReference type="GO" id="GO:0006260">
    <property type="term" value="P:DNA replication"/>
    <property type="evidence" value="ECO:0007669"/>
    <property type="project" value="UniProtKB-KW"/>
</dbReference>
<evidence type="ECO:0000256" key="6">
    <source>
        <dbReference type="ARBA" id="ARBA00049244"/>
    </source>
</evidence>
<dbReference type="EMBL" id="FUPS01000014">
    <property type="protein sequence ID" value="SJS97945.1"/>
    <property type="molecule type" value="Genomic_DNA"/>
</dbReference>
<evidence type="ECO:0000259" key="7">
    <source>
        <dbReference type="SMART" id="SM00481"/>
    </source>
</evidence>
<dbReference type="InterPro" id="IPR040982">
    <property type="entry name" value="DNA_pol3_finger"/>
</dbReference>
<reference evidence="8 9" key="1">
    <citation type="submission" date="2017-02" db="EMBL/GenBank/DDBJ databases">
        <authorList>
            <consortium name="Pathogen Informatics"/>
        </authorList>
    </citation>
    <scope>NUCLEOTIDE SEQUENCE [LARGE SCALE GENOMIC DNA]</scope>
    <source>
        <strain evidence="8 9">VRECD0157</strain>
    </source>
</reference>
<dbReference type="EC" id="2.7.7.7" evidence="1"/>
<dbReference type="Pfam" id="PF14579">
    <property type="entry name" value="HHH_6"/>
    <property type="match status" value="1"/>
</dbReference>
<dbReference type="Pfam" id="PF07733">
    <property type="entry name" value="DNA_pol3_alpha"/>
    <property type="match status" value="1"/>
</dbReference>
<gene>
    <name evidence="8" type="primary">dnaE1</name>
    <name evidence="8" type="ORF">SAMEA3375112_03315</name>
</gene>
<dbReference type="InterPro" id="IPR016195">
    <property type="entry name" value="Pol/histidinol_Pase-like"/>
</dbReference>
<proteinExistence type="predicted"/>
<dbReference type="InterPro" id="IPR004805">
    <property type="entry name" value="DnaE2/DnaE/PolC"/>
</dbReference>
<dbReference type="Pfam" id="PF17657">
    <property type="entry name" value="DNA_pol3_finger"/>
    <property type="match status" value="1"/>
</dbReference>
<dbReference type="Proteomes" id="UP000189137">
    <property type="component" value="Unassembled WGS sequence"/>
</dbReference>
<evidence type="ECO:0000313" key="9">
    <source>
        <dbReference type="Proteomes" id="UP000189137"/>
    </source>
</evidence>
<keyword evidence="5" id="KW-0239">DNA-directed DNA polymerase</keyword>
<protein>
    <recommendedName>
        <fullName evidence="1">DNA-directed DNA polymerase</fullName>
        <ecNumber evidence="1">2.7.7.7</ecNumber>
    </recommendedName>
</protein>
<sequence>MNKIQKEILTNNYVVYHLHDDTSNCNGFADSCSKYDEYISLAKENNMKAIAFSNHGGIYDWVKKKQACDNAEIKYIHGVELYTCINLEDNNRGWHIGLYAKNLKGVRELNSLMSKATSKGILKDNSDRHFYFNPRISFDELMNTSDNIIITSACLASPLWKLGDTNIIDIEGIEKYNYNIKKRQELLEWMSKNNHRCFLEIQYHNCDSQKEYNKMLYEWSILYGIPLIAGTDTHSSSEYKAECRKVLQKSKNSFYGEEDEFDLTWKNYDDLVDEFKKQNILPIDIILEAINNTNKLAAMVEDFTLDKTFKYPNLYGENANQTWKDYIDEKLLKLINVNAIEKEKIDIYKLRVQEEYEIMCNQGMASFMLFVAELVNWCKDNDIHVSPCRGSVGGSLIAYITGITDVDAIRWKTAFSRFCNADRISLGDIDLDFSPSDRQKVYEYIINRFGKDKVSYILTFQTIKDRGSIDVLAKGLNYDNLNLVKNIKDTFDNIFKEYSKIIIEEINIEELEGKESKSPDFIDHELYLHTIRNNKKKQRLIKLKEMWDELREHNKDLFYYFDGIRGVITSKGTHPAGMIGSPITLYDNLGVFYKDGNENSPVSFCTMKAVDSLNYVKFDILGLKTIGIIQDTYRLINKEWKYAHEINWNDKNVWEDINRINVGIFQFEGDYAFDLLSTYKAKCVNDMSLVNASLRPSGKSYRERLINREFNKNPSEEIDELLKDNNGFLVFQEDTIKFLTDICDFDGSLADTTRRAIGKKDDVELEKQLPKILNGYCKHSNKPKEIAEKEAKEFIQIISDSSEYQFGYNHSTGYSMNGYICGMLRYYYPLEFTTSYLNWADNEEDLNNGIKLAKEYGIEVKNCKFRYSRAEYFMDKKTNTIYKGISSIKYLNTEVAEYLYSLRNNEYNTFTKLLIDLNKNINSRQLEILIKLNFFEEFGKTSKLLNIVQVFSAFYEKKQLKKTNIYAKYIEKFANRKTEKMFMDVNILALCEYMEDVFENKDIPIEELIKAHYENVGSCNIIKSDENPRHCIAVDINTKYSPKITFYNIRSGRIKECKIKKKTFKNNPIKLFDKVYLNKTRTESKKRFINDDYVDVEGIDIWVSSYWIIE</sequence>
<dbReference type="GO" id="GO:0008408">
    <property type="term" value="F:3'-5' exonuclease activity"/>
    <property type="evidence" value="ECO:0007669"/>
    <property type="project" value="InterPro"/>
</dbReference>
<keyword evidence="4" id="KW-0235">DNA replication</keyword>
<evidence type="ECO:0000256" key="1">
    <source>
        <dbReference type="ARBA" id="ARBA00012417"/>
    </source>
</evidence>
<name>A0A9X8WRS1_CLODI</name>
<accession>A0A9X8WRS1</accession>
<evidence type="ECO:0000256" key="5">
    <source>
        <dbReference type="ARBA" id="ARBA00022932"/>
    </source>
</evidence>
<dbReference type="AlphaFoldDB" id="A0A9X8WRS1"/>
<dbReference type="GO" id="GO:0003887">
    <property type="term" value="F:DNA-directed DNA polymerase activity"/>
    <property type="evidence" value="ECO:0007669"/>
    <property type="project" value="UniProtKB-KW"/>
</dbReference>
<dbReference type="Pfam" id="PF02811">
    <property type="entry name" value="PHP"/>
    <property type="match status" value="1"/>
</dbReference>
<dbReference type="Gene3D" id="3.20.20.140">
    <property type="entry name" value="Metal-dependent hydrolases"/>
    <property type="match status" value="1"/>
</dbReference>
<comment type="caution">
    <text evidence="8">The sequence shown here is derived from an EMBL/GenBank/DDBJ whole genome shotgun (WGS) entry which is preliminary data.</text>
</comment>
<organism evidence="8 9">
    <name type="scientific">Clostridioides difficile</name>
    <name type="common">Peptoclostridium difficile</name>
    <dbReference type="NCBI Taxonomy" id="1496"/>
    <lineage>
        <taxon>Bacteria</taxon>
        <taxon>Bacillati</taxon>
        <taxon>Bacillota</taxon>
        <taxon>Clostridia</taxon>
        <taxon>Peptostreptococcales</taxon>
        <taxon>Peptostreptococcaceae</taxon>
        <taxon>Clostridioides</taxon>
    </lineage>
</organism>
<dbReference type="InterPro" id="IPR004013">
    <property type="entry name" value="PHP_dom"/>
</dbReference>
<dbReference type="InterPro" id="IPR029460">
    <property type="entry name" value="DNAPol_HHH"/>
</dbReference>
<evidence type="ECO:0000256" key="3">
    <source>
        <dbReference type="ARBA" id="ARBA00022695"/>
    </source>
</evidence>
<evidence type="ECO:0000256" key="4">
    <source>
        <dbReference type="ARBA" id="ARBA00022705"/>
    </source>
</evidence>
<dbReference type="SMART" id="SM00481">
    <property type="entry name" value="POLIIIAc"/>
    <property type="match status" value="1"/>
</dbReference>
<keyword evidence="2 8" id="KW-0808">Transferase</keyword>
<dbReference type="RefSeq" id="WP_021402149.1">
    <property type="nucleotide sequence ID" value="NZ_CP149699.1"/>
</dbReference>
<dbReference type="InterPro" id="IPR011708">
    <property type="entry name" value="DNA_pol3_alpha_NTPase_dom"/>
</dbReference>
<dbReference type="InterPro" id="IPR003141">
    <property type="entry name" value="Pol/His_phosphatase_N"/>
</dbReference>
<comment type="catalytic activity">
    <reaction evidence="6">
        <text>DNA(n) + a 2'-deoxyribonucleoside 5'-triphosphate = DNA(n+1) + diphosphate</text>
        <dbReference type="Rhea" id="RHEA:22508"/>
        <dbReference type="Rhea" id="RHEA-COMP:17339"/>
        <dbReference type="Rhea" id="RHEA-COMP:17340"/>
        <dbReference type="ChEBI" id="CHEBI:33019"/>
        <dbReference type="ChEBI" id="CHEBI:61560"/>
        <dbReference type="ChEBI" id="CHEBI:173112"/>
        <dbReference type="EC" id="2.7.7.7"/>
    </reaction>
</comment>
<evidence type="ECO:0000313" key="8">
    <source>
        <dbReference type="EMBL" id="SJS97945.1"/>
    </source>
</evidence>
<keyword evidence="3 8" id="KW-0548">Nucleotidyltransferase</keyword>
<dbReference type="SUPFAM" id="SSF89550">
    <property type="entry name" value="PHP domain-like"/>
    <property type="match status" value="1"/>
</dbReference>
<feature type="domain" description="Polymerase/histidinol phosphatase N-terminal" evidence="7">
    <location>
        <begin position="14"/>
        <end position="85"/>
    </location>
</feature>
<dbReference type="PANTHER" id="PTHR32294">
    <property type="entry name" value="DNA POLYMERASE III SUBUNIT ALPHA"/>
    <property type="match status" value="1"/>
</dbReference>